<sequence>MIFYGTKASRLKNGQINHVTCPNCQNQTSMNYGIFGKYFYIYWIPIFPIGKTNIVECNHCKKTFKLKELPQQIKHKFELVKHKGTPLWHFT</sequence>
<dbReference type="RefSeq" id="WP_148539566.1">
    <property type="nucleotide sequence ID" value="NZ_VSDQ01000007.1"/>
</dbReference>
<dbReference type="Proteomes" id="UP000323930">
    <property type="component" value="Unassembled WGS sequence"/>
</dbReference>
<name>A0A5D0JMW9_9FLAO</name>
<feature type="non-terminal residue" evidence="2">
    <location>
        <position position="91"/>
    </location>
</feature>
<evidence type="ECO:0000313" key="2">
    <source>
        <dbReference type="EMBL" id="TYA97863.1"/>
    </source>
</evidence>
<evidence type="ECO:0000259" key="1">
    <source>
        <dbReference type="Pfam" id="PF17032"/>
    </source>
</evidence>
<dbReference type="InterPro" id="IPR031493">
    <property type="entry name" value="Zinc_ribbon_15"/>
</dbReference>
<reference evidence="2 3" key="1">
    <citation type="submission" date="2019-08" db="EMBL/GenBank/DDBJ databases">
        <title>Seonamhaeicola sediminis sp. nov., isolated from marine sediment.</title>
        <authorList>
            <person name="Cao W.R."/>
        </authorList>
    </citation>
    <scope>NUCLEOTIDE SEQUENCE [LARGE SCALE GENOMIC DNA]</scope>
    <source>
        <strain evidence="2 3">B011</strain>
    </source>
</reference>
<proteinExistence type="predicted"/>
<keyword evidence="3" id="KW-1185">Reference proteome</keyword>
<dbReference type="Pfam" id="PF17032">
    <property type="entry name" value="Zn_ribbon_15"/>
    <property type="match status" value="1"/>
</dbReference>
<evidence type="ECO:0000313" key="3">
    <source>
        <dbReference type="Proteomes" id="UP000323930"/>
    </source>
</evidence>
<organism evidence="2 3">
    <name type="scientific">Seonamhaeicola marinus</name>
    <dbReference type="NCBI Taxonomy" id="1912246"/>
    <lineage>
        <taxon>Bacteria</taxon>
        <taxon>Pseudomonadati</taxon>
        <taxon>Bacteroidota</taxon>
        <taxon>Flavobacteriia</taxon>
        <taxon>Flavobacteriales</taxon>
        <taxon>Flavobacteriaceae</taxon>
    </lineage>
</organism>
<dbReference type="EMBL" id="VSDQ01000007">
    <property type="protein sequence ID" value="TYA97863.1"/>
    <property type="molecule type" value="Genomic_DNA"/>
</dbReference>
<protein>
    <submittedName>
        <fullName evidence="2">Zinc-ribbon domain-containing protein</fullName>
    </submittedName>
</protein>
<dbReference type="AlphaFoldDB" id="A0A5D0JMW9"/>
<feature type="domain" description="Zinc-ribbon 15" evidence="1">
    <location>
        <begin position="19"/>
        <end position="67"/>
    </location>
</feature>
<comment type="caution">
    <text evidence="2">The sequence shown here is derived from an EMBL/GenBank/DDBJ whole genome shotgun (WGS) entry which is preliminary data.</text>
</comment>
<dbReference type="OrthoDB" id="766141at2"/>
<accession>A0A5D0JMW9</accession>
<gene>
    <name evidence="2" type="ORF">FUA24_00075</name>
</gene>